<dbReference type="AlphaFoldDB" id="A0A9W9CDV4"/>
<dbReference type="OrthoDB" id="21502at2759"/>
<gene>
    <name evidence="1" type="ORF">N0V89_001719</name>
</gene>
<protein>
    <submittedName>
        <fullName evidence="1">Uncharacterized protein</fullName>
    </submittedName>
</protein>
<dbReference type="Gene3D" id="3.30.559.10">
    <property type="entry name" value="Chloramphenicol acetyltransferase-like domain"/>
    <property type="match status" value="2"/>
</dbReference>
<organism evidence="1 2">
    <name type="scientific">Didymosphaeria variabile</name>
    <dbReference type="NCBI Taxonomy" id="1932322"/>
    <lineage>
        <taxon>Eukaryota</taxon>
        <taxon>Fungi</taxon>
        <taxon>Dikarya</taxon>
        <taxon>Ascomycota</taxon>
        <taxon>Pezizomycotina</taxon>
        <taxon>Dothideomycetes</taxon>
        <taxon>Pleosporomycetidae</taxon>
        <taxon>Pleosporales</taxon>
        <taxon>Massarineae</taxon>
        <taxon>Didymosphaeriaceae</taxon>
        <taxon>Didymosphaeria</taxon>
    </lineage>
</organism>
<sequence>MASLEQMSAMAGEPDLVIPLNYFDNNTMFTSITMHAIMVYDEVLDPDKLRSSLSQLIGRETWQKLGARLEKGVSLSAIQSREYLQADADARQQNGPEYRVPRKFSTARPAVAYTHVLHDMAKADHPAASRIPSSKSAPLERPALVGNPEDWSELCCGADSPKTISDYVGSDRPVTGLRVVSFKDATIVNIHWLHLAADAMALKAILDNWVLVLQGREAEIPLQLGFDEDPLRELGLHPTEAYELAGSELSKWGTLSYALRNGYSIALGKKENRTVCIPAAFLEKLRKTALQELRDEGAKDPFLTDNDVITAWFSRLAFSHLPPEKPVTIMQAMSMRRALERDLLPPGRPFVSNCHSFTSVLGTKKEIDQSLGRLAGDIRRGINKHGTREQVEAFCSMVRSNAWPLGPMPIFFGRANMHHIGFSNWKKVKANLTDLSAACVTKRDIPLYPSFVSQIQGGIAYPDGFIITGQDTEGNYWLEGYRPGGLWAHVEKLLKADI</sequence>
<dbReference type="RefSeq" id="XP_056074003.1">
    <property type="nucleotide sequence ID" value="XM_056210530.1"/>
</dbReference>
<name>A0A9W9CDV4_9PLEO</name>
<evidence type="ECO:0000313" key="2">
    <source>
        <dbReference type="Proteomes" id="UP001140513"/>
    </source>
</evidence>
<dbReference type="GeneID" id="80905249"/>
<dbReference type="Proteomes" id="UP001140513">
    <property type="component" value="Unassembled WGS sequence"/>
</dbReference>
<dbReference type="InterPro" id="IPR023213">
    <property type="entry name" value="CAT-like_dom_sf"/>
</dbReference>
<accession>A0A9W9CDV4</accession>
<comment type="caution">
    <text evidence="1">The sequence shown here is derived from an EMBL/GenBank/DDBJ whole genome shotgun (WGS) entry which is preliminary data.</text>
</comment>
<dbReference type="EMBL" id="JAPEUX010000002">
    <property type="protein sequence ID" value="KAJ4357144.1"/>
    <property type="molecule type" value="Genomic_DNA"/>
</dbReference>
<keyword evidence="2" id="KW-1185">Reference proteome</keyword>
<proteinExistence type="predicted"/>
<evidence type="ECO:0000313" key="1">
    <source>
        <dbReference type="EMBL" id="KAJ4357144.1"/>
    </source>
</evidence>
<reference evidence="1" key="1">
    <citation type="submission" date="2022-10" db="EMBL/GenBank/DDBJ databases">
        <title>Tapping the CABI collections for fungal endophytes: first genome assemblies for Collariella, Neodidymelliopsis, Ascochyta clinopodiicola, Didymella pomorum, Didymosphaeria variabile, Neocosmospora piperis and Neocucurbitaria cava.</title>
        <authorList>
            <person name="Hill R."/>
        </authorList>
    </citation>
    <scope>NUCLEOTIDE SEQUENCE</scope>
    <source>
        <strain evidence="1">IMI 356815</strain>
    </source>
</reference>